<evidence type="ECO:0000313" key="2">
    <source>
        <dbReference type="Proteomes" id="UP000466692"/>
    </source>
</evidence>
<reference evidence="1" key="1">
    <citation type="submission" date="2019-11" db="EMBL/GenBank/DDBJ databases">
        <title>Genome sequences of 17 halophilic strains isolated from different environments.</title>
        <authorList>
            <person name="Furrow R.E."/>
        </authorList>
    </citation>
    <scope>NUCLEOTIDE SEQUENCE</scope>
    <source>
        <strain evidence="1">22510_22_Filter</strain>
    </source>
</reference>
<accession>A0ACC7VD23</accession>
<proteinExistence type="predicted"/>
<gene>
    <name evidence="1" type="ORF">GLW08_00705</name>
</gene>
<dbReference type="EMBL" id="WMEU01000001">
    <property type="protein sequence ID" value="MYL51849.1"/>
    <property type="molecule type" value="Genomic_DNA"/>
</dbReference>
<comment type="caution">
    <text evidence="1">The sequence shown here is derived from an EMBL/GenBank/DDBJ whole genome shotgun (WGS) entry which is preliminary data.</text>
</comment>
<name>A0ACC7VD23_9BACI</name>
<protein>
    <submittedName>
        <fullName evidence="1">Tyrosine-type recombinase/integrase</fullName>
    </submittedName>
</protein>
<sequence>MDCLHKFLCRPIICWFPDISWWYVQIILFLEVILIGNLDEFLLYLEVEQNYSNNTLIGYESDLKSFLHFLEQHKRSTNVDDVNPTIVRRFIQFQMGKAHVSPRSMQRRISCLKSFCNYCLTNNLLSSDFMAGIKYPKSDTKLPVYMNLQELKQLFAGLDKDERPLSLRNEAMIKLLATTGMRKQELISLTWDQLDFYNETIRIFGKKRAPPPPSFHGCSYHCC</sequence>
<dbReference type="Proteomes" id="UP000466692">
    <property type="component" value="Unassembled WGS sequence"/>
</dbReference>
<evidence type="ECO:0000313" key="1">
    <source>
        <dbReference type="EMBL" id="MYL51849.1"/>
    </source>
</evidence>
<keyword evidence="2" id="KW-1185">Reference proteome</keyword>
<organism evidence="1 2">
    <name type="scientific">Pontibacillus yanchengensis</name>
    <dbReference type="NCBI Taxonomy" id="462910"/>
    <lineage>
        <taxon>Bacteria</taxon>
        <taxon>Bacillati</taxon>
        <taxon>Bacillota</taxon>
        <taxon>Bacilli</taxon>
        <taxon>Bacillales</taxon>
        <taxon>Bacillaceae</taxon>
        <taxon>Pontibacillus</taxon>
    </lineage>
</organism>